<evidence type="ECO:0000313" key="4">
    <source>
        <dbReference type="EMBL" id="TDE01798.1"/>
    </source>
</evidence>
<dbReference type="InterPro" id="IPR036388">
    <property type="entry name" value="WH-like_DNA-bd_sf"/>
</dbReference>
<reference evidence="4 5" key="1">
    <citation type="submission" date="2019-03" db="EMBL/GenBank/DDBJ databases">
        <title>Draft genome sequences of novel Actinobacteria.</title>
        <authorList>
            <person name="Sahin N."/>
            <person name="Ay H."/>
            <person name="Saygin H."/>
        </authorList>
    </citation>
    <scope>NUCLEOTIDE SEQUENCE [LARGE SCALE GENOMIC DNA]</scope>
    <source>
        <strain evidence="4 5">5K138</strain>
    </source>
</reference>
<dbReference type="GO" id="GO:0005737">
    <property type="term" value="C:cytoplasm"/>
    <property type="evidence" value="ECO:0007669"/>
    <property type="project" value="TreeGrafter"/>
</dbReference>
<dbReference type="PRINTS" id="PR00038">
    <property type="entry name" value="HTHLUXR"/>
</dbReference>
<dbReference type="AlphaFoldDB" id="A0A4V2Z0Q1"/>
<dbReference type="SUPFAM" id="SSF52540">
    <property type="entry name" value="P-loop containing nucleoside triphosphate hydrolases"/>
    <property type="match status" value="1"/>
</dbReference>
<dbReference type="CDD" id="cd06170">
    <property type="entry name" value="LuxR_C_like"/>
    <property type="match status" value="1"/>
</dbReference>
<dbReference type="Pfam" id="PF13191">
    <property type="entry name" value="AAA_16"/>
    <property type="match status" value="1"/>
</dbReference>
<proteinExistence type="predicted"/>
<sequence length="970" mass="102548">MGEGAILDDPAPAETPSCVSPVLVGRDHELALVRAAATSPPSRVVIVGEAGIGKSRLVGELVGAEGAIDGRQVLVGHCENLREPFPLGPVLDAIRHHAGRFDPAGLNAVAGALAPLLPEIAEQLPPAPPALADQRAARHRVFRAATELLAHLGPAVLVIEDAHWADLGTFDYLTFLAAHQPPDLSVLLTARSESGPLPIREAFARAPGGPARTVHLTPLAADEVRELAGRILDADVPEPIAAVLFDKSGGIPFVVEEVLRTLLERFPSTDIPRRADVLDDLDVPTALRDVVLERQAGLDPVAREVLAVAAVAGHTVDAALVAEVVCRGTEQVTAARVAAALGAAQAAGLLHDQDGECRFRHDLARQIVYEAVPAPTRRWLHRSIAETIEGRGGPRPLARLAHHYHRAGSTPDFVRYAELAADHATRHGDDAAAARFLLQATAPAHVPLDVRLRLAAKLGRAAVDGLAQSEAVPVLERVLATTGLAPSVRGELRFALGRLLRQQGLARDGYGEIERAVADLEEQPALLARALAVLAAPATVVGRTVGEHAERCDEAERAARRSASPVVELAARIARASLLLEQGDPAGWRLVDQMRQDDALLANPREHARACVNWAQGALLVGHVRRAEVLLAEGRQVADRAEYLRVTEIIDLVAARVDHAAGRWSGLAERASDLALEPSSYGAASLDGQLLHGTMLASAGNTTEALERLRGVADASEQVGAILPLLPARTALAQLLLELDDATGAAEQAAAAVGHARDKGIWVWAADAVLCLTEARARLGDVAAAAPLVGELAAHLGQVDAPRARAALRGCEAIIARAAGDEPRAHTLLSSARGILDEAGLRYEAAQASERLGAWRCDHGRADGPALLEQALRDYGELRAARDIARVSRTMRRYGVPVPYPWRGGRRALGDGLSSRERQVAVLAAAGRTNREIAADLFLSPRTVESHVSSVLRKLGCSSRAELAPRLAAG</sequence>
<keyword evidence="2" id="KW-0067">ATP-binding</keyword>
<dbReference type="SMART" id="SM00421">
    <property type="entry name" value="HTH_LUXR"/>
    <property type="match status" value="1"/>
</dbReference>
<dbReference type="PANTHER" id="PTHR16305">
    <property type="entry name" value="TESTICULAR SOLUBLE ADENYLYL CYCLASE"/>
    <property type="match status" value="1"/>
</dbReference>
<dbReference type="PROSITE" id="PS50043">
    <property type="entry name" value="HTH_LUXR_2"/>
    <property type="match status" value="1"/>
</dbReference>
<dbReference type="GO" id="GO:0005524">
    <property type="term" value="F:ATP binding"/>
    <property type="evidence" value="ECO:0007669"/>
    <property type="project" value="UniProtKB-KW"/>
</dbReference>
<comment type="caution">
    <text evidence="4">The sequence shown here is derived from an EMBL/GenBank/DDBJ whole genome shotgun (WGS) entry which is preliminary data.</text>
</comment>
<dbReference type="InterPro" id="IPR016032">
    <property type="entry name" value="Sig_transdc_resp-reg_C-effctor"/>
</dbReference>
<evidence type="ECO:0000313" key="5">
    <source>
        <dbReference type="Proteomes" id="UP000294739"/>
    </source>
</evidence>
<dbReference type="GO" id="GO:0004016">
    <property type="term" value="F:adenylate cyclase activity"/>
    <property type="evidence" value="ECO:0007669"/>
    <property type="project" value="TreeGrafter"/>
</dbReference>
<dbReference type="Proteomes" id="UP000294739">
    <property type="component" value="Unassembled WGS sequence"/>
</dbReference>
<evidence type="ECO:0000256" key="1">
    <source>
        <dbReference type="ARBA" id="ARBA00022741"/>
    </source>
</evidence>
<dbReference type="SUPFAM" id="SSF46894">
    <property type="entry name" value="C-terminal effector domain of the bipartite response regulators"/>
    <property type="match status" value="1"/>
</dbReference>
<evidence type="ECO:0000259" key="3">
    <source>
        <dbReference type="PROSITE" id="PS50043"/>
    </source>
</evidence>
<keyword evidence="1" id="KW-0547">Nucleotide-binding</keyword>
<name>A0A4V2Z0Q1_9ACTN</name>
<keyword evidence="5" id="KW-1185">Reference proteome</keyword>
<dbReference type="InParanoid" id="A0A4V2Z0Q1"/>
<protein>
    <submittedName>
        <fullName evidence="4">LuxR family transcriptional regulator</fullName>
    </submittedName>
</protein>
<dbReference type="PROSITE" id="PS00622">
    <property type="entry name" value="HTH_LUXR_1"/>
    <property type="match status" value="1"/>
</dbReference>
<organism evidence="4 5">
    <name type="scientific">Jiangella asiatica</name>
    <dbReference type="NCBI Taxonomy" id="2530372"/>
    <lineage>
        <taxon>Bacteria</taxon>
        <taxon>Bacillati</taxon>
        <taxon>Actinomycetota</taxon>
        <taxon>Actinomycetes</taxon>
        <taxon>Jiangellales</taxon>
        <taxon>Jiangellaceae</taxon>
        <taxon>Jiangella</taxon>
    </lineage>
</organism>
<dbReference type="InterPro" id="IPR041664">
    <property type="entry name" value="AAA_16"/>
</dbReference>
<feature type="domain" description="HTH luxR-type" evidence="3">
    <location>
        <begin position="906"/>
        <end position="970"/>
    </location>
</feature>
<evidence type="ECO:0000256" key="2">
    <source>
        <dbReference type="ARBA" id="ARBA00022840"/>
    </source>
</evidence>
<accession>A0A4V2Z0Q1</accession>
<dbReference type="EMBL" id="SMKZ01000039">
    <property type="protein sequence ID" value="TDE01798.1"/>
    <property type="molecule type" value="Genomic_DNA"/>
</dbReference>
<dbReference type="Pfam" id="PF00196">
    <property type="entry name" value="GerE"/>
    <property type="match status" value="1"/>
</dbReference>
<dbReference type="InterPro" id="IPR027417">
    <property type="entry name" value="P-loop_NTPase"/>
</dbReference>
<dbReference type="OrthoDB" id="5476461at2"/>
<gene>
    <name evidence="4" type="ORF">E1269_22580</name>
</gene>
<dbReference type="GO" id="GO:0003677">
    <property type="term" value="F:DNA binding"/>
    <property type="evidence" value="ECO:0007669"/>
    <property type="project" value="InterPro"/>
</dbReference>
<dbReference type="GO" id="GO:0006355">
    <property type="term" value="P:regulation of DNA-templated transcription"/>
    <property type="evidence" value="ECO:0007669"/>
    <property type="project" value="InterPro"/>
</dbReference>
<dbReference type="InterPro" id="IPR000792">
    <property type="entry name" value="Tscrpt_reg_LuxR_C"/>
</dbReference>
<dbReference type="PANTHER" id="PTHR16305:SF35">
    <property type="entry name" value="TRANSCRIPTIONAL ACTIVATOR DOMAIN"/>
    <property type="match status" value="1"/>
</dbReference>
<dbReference type="Gene3D" id="1.10.10.10">
    <property type="entry name" value="Winged helix-like DNA-binding domain superfamily/Winged helix DNA-binding domain"/>
    <property type="match status" value="1"/>
</dbReference>